<protein>
    <submittedName>
        <fullName evidence="2">Uncharacterized protein</fullName>
    </submittedName>
</protein>
<gene>
    <name evidence="2" type="primary">ORF82095</name>
    <name evidence="3" type="synonym">ORF82102</name>
</gene>
<keyword evidence="1" id="KW-0812">Transmembrane</keyword>
<evidence type="ECO:0000313" key="2">
    <source>
        <dbReference type="EMBL" id="CEK72367.1"/>
    </source>
</evidence>
<feature type="transmembrane region" description="Helical" evidence="1">
    <location>
        <begin position="21"/>
        <end position="41"/>
    </location>
</feature>
<organism evidence="2">
    <name type="scientific">Arion vulgaris</name>
    <dbReference type="NCBI Taxonomy" id="1028688"/>
    <lineage>
        <taxon>Eukaryota</taxon>
        <taxon>Metazoa</taxon>
        <taxon>Spiralia</taxon>
        <taxon>Lophotrochozoa</taxon>
        <taxon>Mollusca</taxon>
        <taxon>Gastropoda</taxon>
        <taxon>Heterobranchia</taxon>
        <taxon>Euthyneura</taxon>
        <taxon>Panpulmonata</taxon>
        <taxon>Eupulmonata</taxon>
        <taxon>Stylommatophora</taxon>
        <taxon>Helicina</taxon>
        <taxon>Arionoidea</taxon>
        <taxon>Arionidae</taxon>
        <taxon>Arion</taxon>
    </lineage>
</organism>
<reference evidence="2" key="1">
    <citation type="submission" date="2014-12" db="EMBL/GenBank/DDBJ databases">
        <title>Insight into the proteome of Arion vulgaris.</title>
        <authorList>
            <person name="Aradska J."/>
            <person name="Bulat T."/>
            <person name="Smidak R."/>
            <person name="Sarate P."/>
            <person name="Gangsoo J."/>
            <person name="Sialana F."/>
            <person name="Bilban M."/>
            <person name="Lubec G."/>
        </authorList>
    </citation>
    <scope>NUCLEOTIDE SEQUENCE</scope>
    <source>
        <tissue evidence="2">Skin</tissue>
    </source>
</reference>
<keyword evidence="1" id="KW-1133">Transmembrane helix</keyword>
<keyword evidence="1" id="KW-0472">Membrane</keyword>
<sequence>MSSKCSCMTFYHIFTGRCHKIIIIIILPVNCISLATSSWIIRICLCAKHVEESNIQEQQTTDVCSECHHQIIEAFLSQQTMKCL</sequence>
<name>A0A0B6ZVJ9_9EUPU</name>
<proteinExistence type="predicted"/>
<accession>A0A0B6ZVJ9</accession>
<evidence type="ECO:0000256" key="1">
    <source>
        <dbReference type="SAM" id="Phobius"/>
    </source>
</evidence>
<dbReference type="EMBL" id="HACG01025502">
    <property type="protein sequence ID" value="CEK72367.1"/>
    <property type="molecule type" value="Transcribed_RNA"/>
</dbReference>
<dbReference type="AlphaFoldDB" id="A0A0B6ZVJ9"/>
<evidence type="ECO:0000313" key="3">
    <source>
        <dbReference type="EMBL" id="CEK72368.1"/>
    </source>
</evidence>
<dbReference type="EMBL" id="HACG01025503">
    <property type="protein sequence ID" value="CEK72368.1"/>
    <property type="molecule type" value="Transcribed_RNA"/>
</dbReference>